<comment type="caution">
    <text evidence="1">The sequence shown here is derived from an EMBL/GenBank/DDBJ whole genome shotgun (WGS) entry which is preliminary data.</text>
</comment>
<gene>
    <name evidence="1" type="ORF">GCM10010912_69810</name>
</gene>
<dbReference type="Proteomes" id="UP000637643">
    <property type="component" value="Unassembled WGS sequence"/>
</dbReference>
<evidence type="ECO:0000313" key="2">
    <source>
        <dbReference type="Proteomes" id="UP000637643"/>
    </source>
</evidence>
<keyword evidence="2" id="KW-1185">Reference proteome</keyword>
<dbReference type="EMBL" id="BMKR01000092">
    <property type="protein sequence ID" value="GGG15401.1"/>
    <property type="molecule type" value="Genomic_DNA"/>
</dbReference>
<name>A0A917FZL3_9BACL</name>
<proteinExistence type="predicted"/>
<accession>A0A917FZL3</accession>
<sequence>MAFIHNNLAVFTYEGFNISFIVEALNDSNVDDAGLFIFAAAYHTDCLFWYFEKGLQTFLPLFQTNLVRNIKKESAQTDILRL</sequence>
<organism evidence="1 2">
    <name type="scientific">Paenibacillus albidus</name>
    <dbReference type="NCBI Taxonomy" id="2041023"/>
    <lineage>
        <taxon>Bacteria</taxon>
        <taxon>Bacillati</taxon>
        <taxon>Bacillota</taxon>
        <taxon>Bacilli</taxon>
        <taxon>Bacillales</taxon>
        <taxon>Paenibacillaceae</taxon>
        <taxon>Paenibacillus</taxon>
    </lineage>
</organism>
<evidence type="ECO:0000313" key="1">
    <source>
        <dbReference type="EMBL" id="GGG15401.1"/>
    </source>
</evidence>
<reference evidence="1" key="2">
    <citation type="submission" date="2020-09" db="EMBL/GenBank/DDBJ databases">
        <authorList>
            <person name="Sun Q."/>
            <person name="Zhou Y."/>
        </authorList>
    </citation>
    <scope>NUCLEOTIDE SEQUENCE</scope>
    <source>
        <strain evidence="1">CGMCC 1.16134</strain>
    </source>
</reference>
<protein>
    <submittedName>
        <fullName evidence="1">Uncharacterized protein</fullName>
    </submittedName>
</protein>
<reference evidence="1" key="1">
    <citation type="journal article" date="2014" name="Int. J. Syst. Evol. Microbiol.">
        <title>Complete genome sequence of Corynebacterium casei LMG S-19264T (=DSM 44701T), isolated from a smear-ripened cheese.</title>
        <authorList>
            <consortium name="US DOE Joint Genome Institute (JGI-PGF)"/>
            <person name="Walter F."/>
            <person name="Albersmeier A."/>
            <person name="Kalinowski J."/>
            <person name="Ruckert C."/>
        </authorList>
    </citation>
    <scope>NUCLEOTIDE SEQUENCE</scope>
    <source>
        <strain evidence="1">CGMCC 1.16134</strain>
    </source>
</reference>
<dbReference type="RefSeq" id="WP_189032871.1">
    <property type="nucleotide sequence ID" value="NZ_BMKR01000092.1"/>
</dbReference>
<dbReference type="AlphaFoldDB" id="A0A917FZL3"/>